<proteinExistence type="inferred from homology"/>
<dbReference type="PANTHER" id="PTHR10219:SF43">
    <property type="entry name" value="GLYCOLIPID TRANSFER PROTEIN DOMAIN-CONTAINING PROTEIN"/>
    <property type="match status" value="1"/>
</dbReference>
<keyword evidence="5 6" id="KW-0472">Membrane</keyword>
<dbReference type="EMBL" id="JASDAP010000105">
    <property type="protein sequence ID" value="KAK1875626.1"/>
    <property type="molecule type" value="Genomic_DNA"/>
</dbReference>
<comment type="caution">
    <text evidence="8">The sequence shown here is derived from an EMBL/GenBank/DDBJ whole genome shotgun (WGS) entry which is preliminary data.</text>
</comment>
<dbReference type="FunFam" id="1.10.3520.10:FF:000002">
    <property type="entry name" value="Ceramide-1-phosphate transfer protein"/>
    <property type="match status" value="1"/>
</dbReference>
<evidence type="ECO:0000313" key="8">
    <source>
        <dbReference type="EMBL" id="KAK1875626.1"/>
    </source>
</evidence>
<dbReference type="GO" id="GO:0016020">
    <property type="term" value="C:membrane"/>
    <property type="evidence" value="ECO:0007669"/>
    <property type="project" value="UniProtKB-SubCell"/>
</dbReference>
<dbReference type="GO" id="GO:1902387">
    <property type="term" value="F:ceramide 1-phosphate binding"/>
    <property type="evidence" value="ECO:0007669"/>
    <property type="project" value="TreeGrafter"/>
</dbReference>
<dbReference type="GO" id="GO:1902388">
    <property type="term" value="F:ceramide 1-phosphate transfer activity"/>
    <property type="evidence" value="ECO:0007669"/>
    <property type="project" value="TreeGrafter"/>
</dbReference>
<organism evidence="8 9">
    <name type="scientific">Dissostichus eleginoides</name>
    <name type="common">Patagonian toothfish</name>
    <name type="synonym">Dissostichus amissus</name>
    <dbReference type="NCBI Taxonomy" id="100907"/>
    <lineage>
        <taxon>Eukaryota</taxon>
        <taxon>Metazoa</taxon>
        <taxon>Chordata</taxon>
        <taxon>Craniata</taxon>
        <taxon>Vertebrata</taxon>
        <taxon>Euteleostomi</taxon>
        <taxon>Actinopterygii</taxon>
        <taxon>Neopterygii</taxon>
        <taxon>Teleostei</taxon>
        <taxon>Neoteleostei</taxon>
        <taxon>Acanthomorphata</taxon>
        <taxon>Eupercaria</taxon>
        <taxon>Perciformes</taxon>
        <taxon>Notothenioidei</taxon>
        <taxon>Nototheniidae</taxon>
        <taxon>Dissostichus</taxon>
    </lineage>
</organism>
<evidence type="ECO:0000256" key="3">
    <source>
        <dbReference type="ARBA" id="ARBA00022692"/>
    </source>
</evidence>
<dbReference type="InterPro" id="IPR019372">
    <property type="entry name" value="LHFPL"/>
</dbReference>
<dbReference type="Pfam" id="PF08718">
    <property type="entry name" value="GLTP"/>
    <property type="match status" value="1"/>
</dbReference>
<dbReference type="Gene3D" id="1.10.3520.10">
    <property type="entry name" value="Glycolipid transfer protein"/>
    <property type="match status" value="1"/>
</dbReference>
<dbReference type="Proteomes" id="UP001228049">
    <property type="component" value="Unassembled WGS sequence"/>
</dbReference>
<keyword evidence="3 6" id="KW-0812">Transmembrane</keyword>
<dbReference type="Pfam" id="PF10242">
    <property type="entry name" value="L_HMGIC_fpl"/>
    <property type="match status" value="1"/>
</dbReference>
<dbReference type="AlphaFoldDB" id="A0AAD9B2U1"/>
<dbReference type="InterPro" id="IPR036497">
    <property type="entry name" value="GLTP_sf"/>
</dbReference>
<dbReference type="InterPro" id="IPR014830">
    <property type="entry name" value="Glycolipid_transfer_prot_dom"/>
</dbReference>
<sequence length="342" mass="37109">MSEEFSLQEVIDSFRLSLSDSKEIFLDQYVEGWRGLVKLLNSLGSVFGFISKDVVNKLSILVSLRGGPEGAHYLSLQSMVQYELQSGLVEGGDHPASGTRGVSGCRTLLRLHRALRWLQLFLGGVSRDEGTPPTLCSLAYSQSLSQHHPWVIRSAAGLAFRMLPPRDPFLRMLNAGEPPQAVEVLGGAVPVLGELQFRSPPAGGAPPPSKHRLHDNWSVETPLPPQVETPLPPQVETHLPPQVETQLPPQVETHLPPQVETHLPPQVETHLPPQVETHLLGVSQVGSFSPGNCSVHWAYILALLGILDSAILATLAFVLANRQDALLPPNSKDVTTGLLMSA</sequence>
<dbReference type="PANTHER" id="PTHR10219">
    <property type="entry name" value="GLYCOLIPID TRANSFER PROTEIN-RELATED"/>
    <property type="match status" value="1"/>
</dbReference>
<dbReference type="GO" id="GO:0032691">
    <property type="term" value="P:negative regulation of interleukin-1 beta production"/>
    <property type="evidence" value="ECO:0007669"/>
    <property type="project" value="UniProtKB-ARBA"/>
</dbReference>
<keyword evidence="4 6" id="KW-1133">Transmembrane helix</keyword>
<gene>
    <name evidence="8" type="ORF">KUDE01_015400</name>
</gene>
<evidence type="ECO:0000256" key="2">
    <source>
        <dbReference type="ARBA" id="ARBA00007148"/>
    </source>
</evidence>
<comment type="subcellular location">
    <subcellularLocation>
        <location evidence="1">Membrane</location>
        <topology evidence="1">Multi-pass membrane protein</topology>
    </subcellularLocation>
</comment>
<dbReference type="GO" id="GO:0005829">
    <property type="term" value="C:cytosol"/>
    <property type="evidence" value="ECO:0007669"/>
    <property type="project" value="TreeGrafter"/>
</dbReference>
<accession>A0AAD9B2U1</accession>
<evidence type="ECO:0000256" key="1">
    <source>
        <dbReference type="ARBA" id="ARBA00004141"/>
    </source>
</evidence>
<evidence type="ECO:0000256" key="6">
    <source>
        <dbReference type="SAM" id="Phobius"/>
    </source>
</evidence>
<keyword evidence="9" id="KW-1185">Reference proteome</keyword>
<feature type="transmembrane region" description="Helical" evidence="6">
    <location>
        <begin position="297"/>
        <end position="320"/>
    </location>
</feature>
<evidence type="ECO:0000256" key="4">
    <source>
        <dbReference type="ARBA" id="ARBA00022989"/>
    </source>
</evidence>
<evidence type="ECO:0000256" key="5">
    <source>
        <dbReference type="ARBA" id="ARBA00023136"/>
    </source>
</evidence>
<name>A0AAD9B2U1_DISEL</name>
<protein>
    <submittedName>
        <fullName evidence="8">Ceramide-1-phosphate transfer protein</fullName>
    </submittedName>
</protein>
<evidence type="ECO:0000313" key="9">
    <source>
        <dbReference type="Proteomes" id="UP001228049"/>
    </source>
</evidence>
<reference evidence="8" key="1">
    <citation type="submission" date="2023-04" db="EMBL/GenBank/DDBJ databases">
        <title>Chromosome-level genome of Chaenocephalus aceratus.</title>
        <authorList>
            <person name="Park H."/>
        </authorList>
    </citation>
    <scope>NUCLEOTIDE SEQUENCE</scope>
    <source>
        <strain evidence="8">DE</strain>
        <tissue evidence="8">Muscle</tissue>
    </source>
</reference>
<evidence type="ECO:0000259" key="7">
    <source>
        <dbReference type="Pfam" id="PF08718"/>
    </source>
</evidence>
<comment type="similarity">
    <text evidence="2">Belongs to the GLTP family.</text>
</comment>
<feature type="domain" description="Glycolipid transfer protein" evidence="7">
    <location>
        <begin position="26"/>
        <end position="174"/>
    </location>
</feature>
<dbReference type="SUPFAM" id="SSF110004">
    <property type="entry name" value="Glycolipid transfer protein, GLTP"/>
    <property type="match status" value="1"/>
</dbReference>